<reference evidence="3 4" key="1">
    <citation type="submission" date="2021-12" db="EMBL/GenBank/DDBJ databases">
        <title>Genome sequence of Kibdelosporangium philippinense ATCC 49844.</title>
        <authorList>
            <person name="Fedorov E.A."/>
            <person name="Omeragic M."/>
            <person name="Shalygina K.F."/>
            <person name="Maclea K.S."/>
        </authorList>
    </citation>
    <scope>NUCLEOTIDE SEQUENCE [LARGE SCALE GENOMIC DNA]</scope>
    <source>
        <strain evidence="3 4">ATCC 49844</strain>
    </source>
</reference>
<evidence type="ECO:0000313" key="4">
    <source>
        <dbReference type="Proteomes" id="UP001521150"/>
    </source>
</evidence>
<organism evidence="3 4">
    <name type="scientific">Kibdelosporangium philippinense</name>
    <dbReference type="NCBI Taxonomy" id="211113"/>
    <lineage>
        <taxon>Bacteria</taxon>
        <taxon>Bacillati</taxon>
        <taxon>Actinomycetota</taxon>
        <taxon>Actinomycetes</taxon>
        <taxon>Pseudonocardiales</taxon>
        <taxon>Pseudonocardiaceae</taxon>
        <taxon>Kibdelosporangium</taxon>
    </lineage>
</organism>
<gene>
    <name evidence="3" type="ORF">LWC34_46705</name>
</gene>
<dbReference type="PRINTS" id="PR00111">
    <property type="entry name" value="ABHYDROLASE"/>
</dbReference>
<dbReference type="Pfam" id="PF00561">
    <property type="entry name" value="Abhydrolase_1"/>
    <property type="match status" value="1"/>
</dbReference>
<proteinExistence type="predicted"/>
<dbReference type="RefSeq" id="WP_233731791.1">
    <property type="nucleotide sequence ID" value="NZ_JAJVCN010000004.1"/>
</dbReference>
<dbReference type="InterPro" id="IPR029058">
    <property type="entry name" value="AB_hydrolase_fold"/>
</dbReference>
<dbReference type="InterPro" id="IPR000639">
    <property type="entry name" value="Epox_hydrolase-like"/>
</dbReference>
<dbReference type="PRINTS" id="PR00412">
    <property type="entry name" value="EPOXHYDRLASE"/>
</dbReference>
<evidence type="ECO:0000259" key="2">
    <source>
        <dbReference type="Pfam" id="PF00561"/>
    </source>
</evidence>
<accession>A0ABS8ZRH0</accession>
<dbReference type="EMBL" id="JAJVCN010000004">
    <property type="protein sequence ID" value="MCE7010247.1"/>
    <property type="molecule type" value="Genomic_DNA"/>
</dbReference>
<dbReference type="GO" id="GO:0016787">
    <property type="term" value="F:hydrolase activity"/>
    <property type="evidence" value="ECO:0007669"/>
    <property type="project" value="UniProtKB-KW"/>
</dbReference>
<feature type="domain" description="AB hydrolase-1" evidence="2">
    <location>
        <begin position="62"/>
        <end position="307"/>
    </location>
</feature>
<keyword evidence="1 3" id="KW-0378">Hydrolase</keyword>
<sequence>MPNVSRRTLIRGTSAGALSLGLGAANAPVAAADLPKLPAGFVSRFVDTGALRQHVVVGGDGPPLLLVHGWPQTLYAWRLTMPALAKKFRVIAVDQRGMGLTSKPKTGYDTGTLANDMVALMDALGHQRFAMVGHDTGMSIGYAVATDHPDRLDRLVVAEAIIPGLTESPPLLLPSKANERLSHFGFNRLPAEVNERLVRGREDVYFGAKFAGSAVRKLPDYAVRYYIRTLARDPEALRGSFEWYRALDETIAQNERRKTRLLTLPVLAVGGAGSAGEGVANTMKLGASDVHSVVVPNCGHWVPEEAPVELVAALTAFLL</sequence>
<dbReference type="Gene3D" id="3.40.50.1820">
    <property type="entry name" value="alpha/beta hydrolase"/>
    <property type="match status" value="1"/>
</dbReference>
<comment type="caution">
    <text evidence="3">The sequence shown here is derived from an EMBL/GenBank/DDBJ whole genome shotgun (WGS) entry which is preliminary data.</text>
</comment>
<evidence type="ECO:0000313" key="3">
    <source>
        <dbReference type="EMBL" id="MCE7010247.1"/>
    </source>
</evidence>
<dbReference type="InterPro" id="IPR000073">
    <property type="entry name" value="AB_hydrolase_1"/>
</dbReference>
<protein>
    <submittedName>
        <fullName evidence="3">Alpha/beta hydrolase</fullName>
    </submittedName>
</protein>
<dbReference type="PROSITE" id="PS51318">
    <property type="entry name" value="TAT"/>
    <property type="match status" value="1"/>
</dbReference>
<dbReference type="SUPFAM" id="SSF53474">
    <property type="entry name" value="alpha/beta-Hydrolases"/>
    <property type="match status" value="1"/>
</dbReference>
<evidence type="ECO:0000256" key="1">
    <source>
        <dbReference type="ARBA" id="ARBA00022801"/>
    </source>
</evidence>
<name>A0ABS8ZRH0_9PSEU</name>
<dbReference type="InterPro" id="IPR006311">
    <property type="entry name" value="TAT_signal"/>
</dbReference>
<dbReference type="PANTHER" id="PTHR43329">
    <property type="entry name" value="EPOXIDE HYDROLASE"/>
    <property type="match status" value="1"/>
</dbReference>
<dbReference type="Proteomes" id="UP001521150">
    <property type="component" value="Unassembled WGS sequence"/>
</dbReference>
<keyword evidence="4" id="KW-1185">Reference proteome</keyword>